<dbReference type="PROSITE" id="PS50895">
    <property type="entry name" value="SURF1"/>
    <property type="match status" value="1"/>
</dbReference>
<dbReference type="CDD" id="cd06662">
    <property type="entry name" value="SURF1"/>
    <property type="match status" value="1"/>
</dbReference>
<dbReference type="InterPro" id="IPR002994">
    <property type="entry name" value="Surf1/Shy1"/>
</dbReference>
<dbReference type="HOGENOM" id="CLU_047737_4_1_5"/>
<dbReference type="Proteomes" id="UP000004728">
    <property type="component" value="Unassembled WGS sequence"/>
</dbReference>
<dbReference type="eggNOG" id="COG3346">
    <property type="taxonomic scope" value="Bacteria"/>
</dbReference>
<reference evidence="7 8" key="1">
    <citation type="journal article" date="2012" name="J. Bacteriol.">
        <title>Draft Genome Sequence of Novosphingobium nitrogenifigens Y88T.</title>
        <authorList>
            <person name="Strabala T.J."/>
            <person name="Macdonald L."/>
            <person name="Liu V."/>
            <person name="Smit A.M."/>
        </authorList>
    </citation>
    <scope>NUCLEOTIDE SEQUENCE [LARGE SCALE GENOMIC DNA]</scope>
    <source>
        <strain evidence="7 8">DSM 19370</strain>
    </source>
</reference>
<evidence type="ECO:0000256" key="2">
    <source>
        <dbReference type="ARBA" id="ARBA00007165"/>
    </source>
</evidence>
<gene>
    <name evidence="7" type="ORF">Y88_3500</name>
</gene>
<accession>F1ZDX1</accession>
<evidence type="ECO:0000256" key="3">
    <source>
        <dbReference type="ARBA" id="ARBA00022692"/>
    </source>
</evidence>
<keyword evidence="8" id="KW-1185">Reference proteome</keyword>
<evidence type="ECO:0000313" key="8">
    <source>
        <dbReference type="Proteomes" id="UP000004728"/>
    </source>
</evidence>
<dbReference type="STRING" id="983920.Y88_3500"/>
<dbReference type="EMBL" id="AEWJ01000067">
    <property type="protein sequence ID" value="EGD57192.1"/>
    <property type="molecule type" value="Genomic_DNA"/>
</dbReference>
<sequence>MSSGNSGTRPVGPAVLLLVLAVVFAGLGVWQVYRLAWKTRLIAAVDAAIHAPPLDPARLPNGALADWTYHRLAMTGHYRLSGTTLVTGTSTMGTGYWLLVPMTGNDGRTIYINRGFMPEGTRLDAALRTVPTGEVRVEGLLRQSEPHGTFLRSNLPQQDRWYSRDIAAIAQKRGVAVDSRLFIDSSGETPVPSGEGQPVPGLTVINFPNNHLGYALTWFTMGLMAAGGAIVLLRRR</sequence>
<dbReference type="InParanoid" id="F1ZDX1"/>
<dbReference type="AlphaFoldDB" id="F1ZDX1"/>
<comment type="subcellular location">
    <subcellularLocation>
        <location evidence="6">Cell membrane</location>
        <topology evidence="6">Multi-pass membrane protein</topology>
    </subcellularLocation>
    <subcellularLocation>
        <location evidence="1">Membrane</location>
    </subcellularLocation>
</comment>
<dbReference type="PANTHER" id="PTHR23427">
    <property type="entry name" value="SURFEIT LOCUS PROTEIN"/>
    <property type="match status" value="1"/>
</dbReference>
<evidence type="ECO:0000256" key="4">
    <source>
        <dbReference type="ARBA" id="ARBA00022989"/>
    </source>
</evidence>
<proteinExistence type="inferred from homology"/>
<feature type="transmembrane region" description="Helical" evidence="6">
    <location>
        <begin position="12"/>
        <end position="33"/>
    </location>
</feature>
<dbReference type="Pfam" id="PF02104">
    <property type="entry name" value="SURF1"/>
    <property type="match status" value="1"/>
</dbReference>
<keyword evidence="5 6" id="KW-0472">Membrane</keyword>
<protein>
    <recommendedName>
        <fullName evidence="6">SURF1-like protein</fullName>
    </recommendedName>
</protein>
<evidence type="ECO:0000256" key="5">
    <source>
        <dbReference type="ARBA" id="ARBA00023136"/>
    </source>
</evidence>
<evidence type="ECO:0000256" key="1">
    <source>
        <dbReference type="ARBA" id="ARBA00004370"/>
    </source>
</evidence>
<keyword evidence="6" id="KW-1003">Cell membrane</keyword>
<evidence type="ECO:0000256" key="6">
    <source>
        <dbReference type="RuleBase" id="RU363076"/>
    </source>
</evidence>
<feature type="transmembrane region" description="Helical" evidence="6">
    <location>
        <begin position="80"/>
        <end position="99"/>
    </location>
</feature>
<dbReference type="GO" id="GO:0005886">
    <property type="term" value="C:plasma membrane"/>
    <property type="evidence" value="ECO:0007669"/>
    <property type="project" value="UniProtKB-SubCell"/>
</dbReference>
<keyword evidence="3 6" id="KW-0812">Transmembrane</keyword>
<keyword evidence="4 6" id="KW-1133">Transmembrane helix</keyword>
<dbReference type="InterPro" id="IPR045214">
    <property type="entry name" value="Surf1/Surf4"/>
</dbReference>
<comment type="similarity">
    <text evidence="2 6">Belongs to the SURF1 family.</text>
</comment>
<organism evidence="7 8">
    <name type="scientific">Novosphingobium nitrogenifigens DSM 19370</name>
    <dbReference type="NCBI Taxonomy" id="983920"/>
    <lineage>
        <taxon>Bacteria</taxon>
        <taxon>Pseudomonadati</taxon>
        <taxon>Pseudomonadota</taxon>
        <taxon>Alphaproteobacteria</taxon>
        <taxon>Sphingomonadales</taxon>
        <taxon>Sphingomonadaceae</taxon>
        <taxon>Novosphingobium</taxon>
    </lineage>
</organism>
<comment type="caution">
    <text evidence="7">The sequence shown here is derived from an EMBL/GenBank/DDBJ whole genome shotgun (WGS) entry which is preliminary data.</text>
</comment>
<name>F1ZDX1_9SPHN</name>
<evidence type="ECO:0000313" key="7">
    <source>
        <dbReference type="EMBL" id="EGD57192.1"/>
    </source>
</evidence>
<feature type="transmembrane region" description="Helical" evidence="6">
    <location>
        <begin position="212"/>
        <end position="233"/>
    </location>
</feature>
<dbReference type="PANTHER" id="PTHR23427:SF2">
    <property type="entry name" value="SURFEIT LOCUS PROTEIN 1"/>
    <property type="match status" value="1"/>
</dbReference>